<accession>A0A6A8M7Q7</accession>
<dbReference type="RefSeq" id="WP_154571794.1">
    <property type="nucleotide sequence ID" value="NZ_JAQDDW010000012.1"/>
</dbReference>
<dbReference type="AlphaFoldDB" id="A0A6A8M7Q7"/>
<proteinExistence type="predicted"/>
<dbReference type="InterPro" id="IPR036593">
    <property type="entry name" value="CPE0013-like_sf"/>
</dbReference>
<dbReference type="Pfam" id="PF07892">
    <property type="entry name" value="DUF1667"/>
    <property type="match status" value="1"/>
</dbReference>
<dbReference type="EMBL" id="VUNB01000001">
    <property type="protein sequence ID" value="MST68329.1"/>
    <property type="molecule type" value="Genomic_DNA"/>
</dbReference>
<sequence length="138" mass="14986">MWKRELICIGCPMGCNLTVTSDKDIPESSELVPSEFRDSLTVTGNTCPKGDDYARKEVTDPRRVVTSTVRVKGGNLPEVSVKTAGDIPKGRIMDCMKSLKDVELEAPVTIGQVILRNVCDTGVDIVATKNIHPVVSNN</sequence>
<evidence type="ECO:0000313" key="1">
    <source>
        <dbReference type="EMBL" id="MST68329.1"/>
    </source>
</evidence>
<dbReference type="PANTHER" id="PTHR39450">
    <property type="entry name" value="MOLYBDOPTERIN OXIDOREDUCTASE, 4FE-4S CLUSTER-BINDING SUBUNIT"/>
    <property type="match status" value="1"/>
</dbReference>
<dbReference type="Gene3D" id="3.10.530.10">
    <property type="entry name" value="CPE0013-like"/>
    <property type="match status" value="1"/>
</dbReference>
<dbReference type="InterPro" id="IPR012460">
    <property type="entry name" value="DUF1667"/>
</dbReference>
<dbReference type="SUPFAM" id="SSF160148">
    <property type="entry name" value="CPE0013-like"/>
    <property type="match status" value="1"/>
</dbReference>
<organism evidence="1">
    <name type="scientific">Baileyella intestinalis</name>
    <dbReference type="NCBI Taxonomy" id="2606709"/>
    <lineage>
        <taxon>Bacteria</taxon>
        <taxon>Bacillati</taxon>
        <taxon>Bacillota</taxon>
        <taxon>Clostridia</taxon>
        <taxon>Peptostreptococcales</taxon>
        <taxon>Anaerovoracaceae</taxon>
        <taxon>Baileyella</taxon>
    </lineage>
</organism>
<reference evidence="1" key="1">
    <citation type="submission" date="2019-09" db="EMBL/GenBank/DDBJ databases">
        <title>In-depth cultivation of the pig gut microbiome towards novel bacterial diversity and tailored functional studies.</title>
        <authorList>
            <person name="Wylensek D."/>
            <person name="Hitch T.C.A."/>
            <person name="Clavel T."/>
        </authorList>
    </citation>
    <scope>NUCLEOTIDE SEQUENCE</scope>
    <source>
        <strain evidence="1">RF-744-FAT-WT-3</strain>
    </source>
</reference>
<protein>
    <submittedName>
        <fullName evidence="1">DUF1667 domain-containing protein</fullName>
    </submittedName>
</protein>
<name>A0A6A8M7Q7_9FIRM</name>
<comment type="caution">
    <text evidence="1">The sequence shown here is derived from an EMBL/GenBank/DDBJ whole genome shotgun (WGS) entry which is preliminary data.</text>
</comment>
<dbReference type="PANTHER" id="PTHR39450:SF1">
    <property type="entry name" value="DUF1667 DOMAIN-CONTAINING PROTEIN"/>
    <property type="match status" value="1"/>
</dbReference>
<gene>
    <name evidence="1" type="ORF">FYJ66_01805</name>
</gene>